<dbReference type="Proteomes" id="UP000318582">
    <property type="component" value="Unassembled WGS sequence"/>
</dbReference>
<comment type="similarity">
    <text evidence="1 9">Belongs to the protein prenyltransferase subunit alpha family.</text>
</comment>
<dbReference type="GO" id="GO:0004663">
    <property type="term" value="F:Rab geranylgeranyltransferase activity"/>
    <property type="evidence" value="ECO:0007669"/>
    <property type="project" value="UniProtKB-UniRule"/>
</dbReference>
<evidence type="ECO:0000256" key="9">
    <source>
        <dbReference type="RuleBase" id="RU367120"/>
    </source>
</evidence>
<keyword evidence="6" id="KW-0677">Repeat</keyword>
<dbReference type="InterPro" id="IPR002088">
    <property type="entry name" value="Prenyl_trans_a"/>
</dbReference>
<comment type="caution">
    <text evidence="10">The sequence shown here is derived from an EMBL/GenBank/DDBJ whole genome shotgun (WGS) entry which is preliminary data.</text>
</comment>
<comment type="function">
    <text evidence="9">Catalyzes the transfer of a geranyl-geranyl moiety from geranyl-geranyl pyrophosphate to cysteines occuring in specific C-terminal amino acid sequences.</text>
</comment>
<dbReference type="SUPFAM" id="SSF48439">
    <property type="entry name" value="Protein prenylyltransferase"/>
    <property type="match status" value="1"/>
</dbReference>
<dbReference type="GO" id="GO:0097354">
    <property type="term" value="P:prenylation"/>
    <property type="evidence" value="ECO:0007669"/>
    <property type="project" value="UniProtKB-UniRule"/>
</dbReference>
<accession>A0A507EDV7</accession>
<name>A0A507EDV7_9FUNG</name>
<keyword evidence="11" id="KW-1185">Reference proteome</keyword>
<dbReference type="Gene3D" id="1.25.40.120">
    <property type="entry name" value="Protein prenylyltransferase"/>
    <property type="match status" value="1"/>
</dbReference>
<dbReference type="PANTHER" id="PTHR11129">
    <property type="entry name" value="PROTEIN FARNESYLTRANSFERASE ALPHA SUBUNIT/RAB GERANYLGERANYL TRANSFERASE ALPHA SUBUNIT"/>
    <property type="match status" value="1"/>
</dbReference>
<reference evidence="10 11" key="1">
    <citation type="journal article" date="2019" name="Sci. Rep.">
        <title>Comparative genomics of chytrid fungi reveal insights into the obligate biotrophic and pathogenic lifestyle of Synchytrium endobioticum.</title>
        <authorList>
            <person name="van de Vossenberg B.T.L.H."/>
            <person name="Warris S."/>
            <person name="Nguyen H.D.T."/>
            <person name="van Gent-Pelzer M.P.E."/>
            <person name="Joly D.L."/>
            <person name="van de Geest H.C."/>
            <person name="Bonants P.J.M."/>
            <person name="Smith D.S."/>
            <person name="Levesque C.A."/>
            <person name="van der Lee T.A.J."/>
        </authorList>
    </citation>
    <scope>NUCLEOTIDE SEQUENCE [LARGE SCALE GENOMIC DNA]</scope>
    <source>
        <strain evidence="10 11">CBS 809.83</strain>
    </source>
</reference>
<keyword evidence="5 9" id="KW-0808">Transferase</keyword>
<dbReference type="EC" id="2.5.1.60" evidence="2 9"/>
<evidence type="ECO:0000313" key="11">
    <source>
        <dbReference type="Proteomes" id="UP000318582"/>
    </source>
</evidence>
<evidence type="ECO:0000256" key="7">
    <source>
        <dbReference type="ARBA" id="ARBA00031267"/>
    </source>
</evidence>
<dbReference type="Pfam" id="PF01239">
    <property type="entry name" value="PPTA"/>
    <property type="match status" value="5"/>
</dbReference>
<proteinExistence type="inferred from homology"/>
<evidence type="ECO:0000256" key="2">
    <source>
        <dbReference type="ARBA" id="ARBA00012656"/>
    </source>
</evidence>
<dbReference type="AlphaFoldDB" id="A0A507EDV7"/>
<dbReference type="FunFam" id="1.25.40.120:FF:000035">
    <property type="entry name" value="Geranylgeranyl transferase type-2 subunit alpha"/>
    <property type="match status" value="1"/>
</dbReference>
<dbReference type="EMBL" id="QEAQ01000003">
    <property type="protein sequence ID" value="TPX62323.1"/>
    <property type="molecule type" value="Genomic_DNA"/>
</dbReference>
<dbReference type="GO" id="GO:0005968">
    <property type="term" value="C:Rab-protein geranylgeranyltransferase complex"/>
    <property type="evidence" value="ECO:0007669"/>
    <property type="project" value="TreeGrafter"/>
</dbReference>
<dbReference type="PANTHER" id="PTHR11129:SF2">
    <property type="entry name" value="GERANYLGERANYL TRANSFERASE TYPE-2 SUBUNIT ALPHA"/>
    <property type="match status" value="1"/>
</dbReference>
<evidence type="ECO:0000256" key="5">
    <source>
        <dbReference type="ARBA" id="ARBA00022679"/>
    </source>
</evidence>
<protein>
    <recommendedName>
        <fullName evidence="3 9">Geranylgeranyl transferase type-2 subunit alpha</fullName>
        <ecNumber evidence="2 9">2.5.1.60</ecNumber>
    </recommendedName>
    <alternativeName>
        <fullName evidence="7 9">Geranylgeranyl transferase type II subunit alpha</fullName>
    </alternativeName>
</protein>
<evidence type="ECO:0000256" key="4">
    <source>
        <dbReference type="ARBA" id="ARBA00022602"/>
    </source>
</evidence>
<dbReference type="PROSITE" id="PS51147">
    <property type="entry name" value="PFTA"/>
    <property type="match status" value="5"/>
</dbReference>
<gene>
    <name evidence="10" type="ORF">PhCBS80983_g00469</name>
</gene>
<dbReference type="STRING" id="109895.A0A507EDV7"/>
<sequence length="314" mass="37226">MSSGQHYQKKVKTSNEEIAALRQKSVKKLAEYQELCAAISKKRKGNEDDDEAFKLTTKLLSLNPEFYTMWNFRRRIILERKKSLDTDGYQALCLSELQLADAALKLNPKSYWVWNHRRWILEHMPEATWNRELKLLGVMLNMDARNFHGWDYRRYVVAASGSRTPREEFDFTTEKITQNFSNYSAWHYRSKVILQSFTDPEEKSKALDHEFELVRNAVYTEPADQSAWLYQRWLLSLMPQDRERWMKELESIQELVEIEPDSKWALLTVVHIMMHLRRNEDHDEIIQILKKLQTLDSDRAAYYKDVAAQAAGKQ</sequence>
<evidence type="ECO:0000313" key="10">
    <source>
        <dbReference type="EMBL" id="TPX62323.1"/>
    </source>
</evidence>
<organism evidence="10 11">
    <name type="scientific">Powellomyces hirtus</name>
    <dbReference type="NCBI Taxonomy" id="109895"/>
    <lineage>
        <taxon>Eukaryota</taxon>
        <taxon>Fungi</taxon>
        <taxon>Fungi incertae sedis</taxon>
        <taxon>Chytridiomycota</taxon>
        <taxon>Chytridiomycota incertae sedis</taxon>
        <taxon>Chytridiomycetes</taxon>
        <taxon>Spizellomycetales</taxon>
        <taxon>Powellomycetaceae</taxon>
        <taxon>Powellomyces</taxon>
    </lineage>
</organism>
<evidence type="ECO:0000256" key="6">
    <source>
        <dbReference type="ARBA" id="ARBA00022737"/>
    </source>
</evidence>
<evidence type="ECO:0000256" key="8">
    <source>
        <dbReference type="ARBA" id="ARBA00047658"/>
    </source>
</evidence>
<comment type="catalytic activity">
    <reaction evidence="8 9">
        <text>geranylgeranyl diphosphate + L-cysteinyl-[protein] = S-geranylgeranyl-L-cysteinyl-[protein] + diphosphate</text>
        <dbReference type="Rhea" id="RHEA:21240"/>
        <dbReference type="Rhea" id="RHEA-COMP:10131"/>
        <dbReference type="Rhea" id="RHEA-COMP:11537"/>
        <dbReference type="ChEBI" id="CHEBI:29950"/>
        <dbReference type="ChEBI" id="CHEBI:33019"/>
        <dbReference type="ChEBI" id="CHEBI:57533"/>
        <dbReference type="ChEBI" id="CHEBI:86021"/>
        <dbReference type="EC" id="2.5.1.60"/>
    </reaction>
</comment>
<keyword evidence="4 9" id="KW-0637">Prenyltransferase</keyword>
<evidence type="ECO:0000256" key="3">
    <source>
        <dbReference type="ARBA" id="ARBA00014772"/>
    </source>
</evidence>
<evidence type="ECO:0000256" key="1">
    <source>
        <dbReference type="ARBA" id="ARBA00006734"/>
    </source>
</evidence>